<keyword evidence="1" id="KW-0812">Transmembrane</keyword>
<feature type="transmembrane region" description="Helical" evidence="1">
    <location>
        <begin position="49"/>
        <end position="67"/>
    </location>
</feature>
<dbReference type="InterPro" id="IPR047952">
    <property type="entry name" value="Transpos_IS4"/>
</dbReference>
<sequence length="323" mass="36391">MARTVAELPKGTRITDYISLGVVVKTFPLEKIRQVLAETGKVSIRQRDLPMHVVVYYVIAMAFYMHVSCREVLRCLMEGIRWLAGPGTRIKISGKSGISQARVRLGCAPVKQLHDKVVVPIAVKEGTKRTKGAWYSDWRLVSLDGSTLDIADTKENETAFGRPKAVSGKSAFPQIRFVSLVENGTHVLFGSRLAGYEIGETTLSKEVISFLRKGMLCIADRNFYGFTMWKEAKETGADLLWRVKKNLKLPCMKIFRDGSYQSKIYESDKDRRHDRNGIVVRVIEYTLEGVIDAEPIYRLMTTICTYKEAPAKELVSCQPCNVV</sequence>
<dbReference type="PANTHER" id="PTHR37529">
    <property type="entry name" value="TRANSPOSASE INSG FOR INSERTION SEQUENCE ELEMENT IS4-RELATED"/>
    <property type="match status" value="1"/>
</dbReference>
<keyword evidence="1" id="KW-0472">Membrane</keyword>
<dbReference type="InterPro" id="IPR012337">
    <property type="entry name" value="RNaseH-like_sf"/>
</dbReference>
<name>A0A0F9JTB8_9ZZZZ</name>
<evidence type="ECO:0000313" key="3">
    <source>
        <dbReference type="EMBL" id="KKM65731.1"/>
    </source>
</evidence>
<gene>
    <name evidence="3" type="ORF">LCGC14_1488360</name>
</gene>
<keyword evidence="1" id="KW-1133">Transmembrane helix</keyword>
<dbReference type="AlphaFoldDB" id="A0A0F9JTB8"/>
<protein>
    <recommendedName>
        <fullName evidence="2">Transposase IS4 N-terminal domain-containing protein</fullName>
    </recommendedName>
</protein>
<dbReference type="SUPFAM" id="SSF53098">
    <property type="entry name" value="Ribonuclease H-like"/>
    <property type="match status" value="1"/>
</dbReference>
<organism evidence="3">
    <name type="scientific">marine sediment metagenome</name>
    <dbReference type="NCBI Taxonomy" id="412755"/>
    <lineage>
        <taxon>unclassified sequences</taxon>
        <taxon>metagenomes</taxon>
        <taxon>ecological metagenomes</taxon>
    </lineage>
</organism>
<evidence type="ECO:0000259" key="2">
    <source>
        <dbReference type="Pfam" id="PF13006"/>
    </source>
</evidence>
<reference evidence="3" key="1">
    <citation type="journal article" date="2015" name="Nature">
        <title>Complex archaea that bridge the gap between prokaryotes and eukaryotes.</title>
        <authorList>
            <person name="Spang A."/>
            <person name="Saw J.H."/>
            <person name="Jorgensen S.L."/>
            <person name="Zaremba-Niedzwiedzka K."/>
            <person name="Martijn J."/>
            <person name="Lind A.E."/>
            <person name="van Eijk R."/>
            <person name="Schleper C."/>
            <person name="Guy L."/>
            <person name="Ettema T.J."/>
        </authorList>
    </citation>
    <scope>NUCLEOTIDE SEQUENCE</scope>
</reference>
<dbReference type="EMBL" id="LAZR01010674">
    <property type="protein sequence ID" value="KKM65731.1"/>
    <property type="molecule type" value="Genomic_DNA"/>
</dbReference>
<accession>A0A0F9JTB8</accession>
<comment type="caution">
    <text evidence="3">The sequence shown here is derived from an EMBL/GenBank/DDBJ whole genome shotgun (WGS) entry which is preliminary data.</text>
</comment>
<feature type="domain" description="Transposase IS4 N-terminal" evidence="2">
    <location>
        <begin position="19"/>
        <end position="113"/>
    </location>
</feature>
<proteinExistence type="predicted"/>
<evidence type="ECO:0000256" key="1">
    <source>
        <dbReference type="SAM" id="Phobius"/>
    </source>
</evidence>
<dbReference type="InterPro" id="IPR024473">
    <property type="entry name" value="Transposases_IS4_N"/>
</dbReference>
<dbReference type="NCBIfam" id="NF033592">
    <property type="entry name" value="transpos_IS4_1"/>
    <property type="match status" value="1"/>
</dbReference>
<dbReference type="Pfam" id="PF13006">
    <property type="entry name" value="Nterm_IS4"/>
    <property type="match status" value="1"/>
</dbReference>
<dbReference type="PANTHER" id="PTHR37529:SF1">
    <property type="entry name" value="TRANSPOSASE INSG FOR INSERTION SEQUENCE ELEMENT IS4-RELATED"/>
    <property type="match status" value="1"/>
</dbReference>